<proteinExistence type="predicted"/>
<evidence type="ECO:0000313" key="1">
    <source>
        <dbReference type="EMBL" id="KAI4541407.1"/>
    </source>
</evidence>
<dbReference type="Proteomes" id="UP001214576">
    <property type="component" value="Unassembled WGS sequence"/>
</dbReference>
<organism evidence="1 2">
    <name type="scientific">Ovis ammon polii</name>
    <dbReference type="NCBI Taxonomy" id="230172"/>
    <lineage>
        <taxon>Eukaryota</taxon>
        <taxon>Metazoa</taxon>
        <taxon>Chordata</taxon>
        <taxon>Craniata</taxon>
        <taxon>Vertebrata</taxon>
        <taxon>Euteleostomi</taxon>
        <taxon>Mammalia</taxon>
        <taxon>Eutheria</taxon>
        <taxon>Laurasiatheria</taxon>
        <taxon>Artiodactyla</taxon>
        <taxon>Ruminantia</taxon>
        <taxon>Pecora</taxon>
        <taxon>Bovidae</taxon>
        <taxon>Caprinae</taxon>
        <taxon>Ovis</taxon>
    </lineage>
</organism>
<protein>
    <submittedName>
        <fullName evidence="1">Uncharacterized protein</fullName>
    </submittedName>
</protein>
<dbReference type="AlphaFoldDB" id="A0AAD4YBM2"/>
<comment type="caution">
    <text evidence="1">The sequence shown here is derived from an EMBL/GenBank/DDBJ whole genome shotgun (WGS) entry which is preliminary data.</text>
</comment>
<accession>A0AAD4YBM2</accession>
<name>A0AAD4YBM2_OVIAM</name>
<reference evidence="1" key="1">
    <citation type="submission" date="2022-03" db="EMBL/GenBank/DDBJ databases">
        <title>Genomic analyses of argali, domestic sheep and their hybrids provide insights into chromosomal evolution, heterosis and genetic basis of agronomic traits.</title>
        <authorList>
            <person name="Li M."/>
        </authorList>
    </citation>
    <scope>NUCLEOTIDE SEQUENCE</scope>
    <source>
        <strain evidence="1">CAU-MHL-2022a</strain>
        <tissue evidence="1">Skin</tissue>
    </source>
</reference>
<evidence type="ECO:0000313" key="2">
    <source>
        <dbReference type="Proteomes" id="UP001214576"/>
    </source>
</evidence>
<sequence length="179" mass="19586">MLAKMGNREKRALIDESGEGAAGAAKQLLHEVLGPFAVASFLSLLLPWARCQQPVMAKACPSAYGASLNKPIFCGFSLELREKAESELLSVAKDELGGLVNNVGFISESLKHSSSHMKKNIAKYFIYLLAGTVASCLDIHMFSESIGIQSLFPFRSRRRRMFVENEMIASLDPSMRGSV</sequence>
<gene>
    <name evidence="1" type="ORF">MG293_008549</name>
</gene>
<keyword evidence="2" id="KW-1185">Reference proteome</keyword>
<dbReference type="EMBL" id="JAKZEL010000008">
    <property type="protein sequence ID" value="KAI4541407.1"/>
    <property type="molecule type" value="Genomic_DNA"/>
</dbReference>